<dbReference type="AlphaFoldDB" id="A0A7U8B5E9"/>
<evidence type="ECO:0000313" key="4">
    <source>
        <dbReference type="Proteomes" id="UP000535305"/>
    </source>
</evidence>
<proteinExistence type="inferred from homology"/>
<sequence>MAKNTEIIELKEGFTRNQMRTHPIITEARSKMTALEYKIFYQIVTLIQMNDEEFKEYEIDILKFAEALNLPTTNREFLKNTCLNLAKQVFYKDYGNKNFDIINIFQSFKYRHKEQKIIIKFSEDIKPYLLQLKQFTKIHQIKYIKSFDSKYAIRFYTLLKDYRQMTYREFSVEALCQMLELPKSYKSFNDIYRYVIEPALKEIDTKSDLEITNYEITKKTGKKITHFKISFKNKNSQMSEDFTKELIKRYKTTKSFNVFIHHYFLWNKEFKSMHDLAIIGKITLDNRGFLNAYDIHHRIIFSSPNNDDFLKTLTNGIYKAAEAIYEKEKKEQLPTMQWQDKKDKMARIKVIFAEWRQKAHEKEKESFLNF</sequence>
<dbReference type="Pfam" id="PF01051">
    <property type="entry name" value="Rep3_N"/>
    <property type="match status" value="1"/>
</dbReference>
<evidence type="ECO:0000313" key="3">
    <source>
        <dbReference type="EMBL" id="EAJ1622820.1"/>
    </source>
</evidence>
<dbReference type="SUPFAM" id="SSF46785">
    <property type="entry name" value="Winged helix' DNA-binding domain"/>
    <property type="match status" value="2"/>
</dbReference>
<dbReference type="Proteomes" id="UP000535305">
    <property type="component" value="Unassembled WGS sequence"/>
</dbReference>
<comment type="caution">
    <text evidence="3">The sequence shown here is derived from an EMBL/GenBank/DDBJ whole genome shotgun (WGS) entry which is preliminary data.</text>
</comment>
<evidence type="ECO:0000259" key="2">
    <source>
        <dbReference type="Pfam" id="PF01051"/>
    </source>
</evidence>
<dbReference type="InterPro" id="IPR036388">
    <property type="entry name" value="WH-like_DNA-bd_sf"/>
</dbReference>
<dbReference type="GO" id="GO:0003887">
    <property type="term" value="F:DNA-directed DNA polymerase activity"/>
    <property type="evidence" value="ECO:0007669"/>
    <property type="project" value="InterPro"/>
</dbReference>
<dbReference type="Pfam" id="PF21205">
    <property type="entry name" value="Rep3_C"/>
    <property type="match status" value="1"/>
</dbReference>
<dbReference type="Gene3D" id="1.10.10.10">
    <property type="entry name" value="Winged helix-like DNA-binding domain superfamily/Winged helix DNA-binding domain"/>
    <property type="match status" value="2"/>
</dbReference>
<dbReference type="GO" id="GO:0006270">
    <property type="term" value="P:DNA replication initiation"/>
    <property type="evidence" value="ECO:0007669"/>
    <property type="project" value="InterPro"/>
</dbReference>
<reference evidence="3 4" key="1">
    <citation type="submission" date="2018-06" db="EMBL/GenBank/DDBJ databases">
        <authorList>
            <consortium name="PulseNet: The National Subtyping Network for Foodborne Disease Surveillance"/>
            <person name="Tarr C.L."/>
            <person name="Trees E."/>
            <person name="Katz L.S."/>
            <person name="Carleton-Romer H.A."/>
            <person name="Stroika S."/>
            <person name="Kucerova Z."/>
            <person name="Roache K.F."/>
            <person name="Sabol A.L."/>
            <person name="Besser J."/>
            <person name="Gerner-Smidt P."/>
        </authorList>
    </citation>
    <scope>NUCLEOTIDE SEQUENCE [LARGE SCALE GENOMIC DNA]</scope>
    <source>
        <strain evidence="3 4">PNUSAC003104</strain>
    </source>
</reference>
<evidence type="ECO:0000256" key="1">
    <source>
        <dbReference type="ARBA" id="ARBA00038283"/>
    </source>
</evidence>
<dbReference type="InterPro" id="IPR036390">
    <property type="entry name" value="WH_DNA-bd_sf"/>
</dbReference>
<gene>
    <name evidence="3" type="ORF">CT510_09270</name>
</gene>
<protein>
    <submittedName>
        <fullName evidence="3">Replication initiation protein</fullName>
    </submittedName>
</protein>
<dbReference type="InterPro" id="IPR000525">
    <property type="entry name" value="Initiator_Rep_WH1"/>
</dbReference>
<accession>A0A7U8B5E9</accession>
<comment type="similarity">
    <text evidence="1">Belongs to the initiator RepB protein family.</text>
</comment>
<keyword evidence="4" id="KW-1185">Reference proteome</keyword>
<name>A0A7U8B5E9_CAMUP</name>
<organism evidence="3 4">
    <name type="scientific">Campylobacter upsaliensis</name>
    <dbReference type="NCBI Taxonomy" id="28080"/>
    <lineage>
        <taxon>Bacteria</taxon>
        <taxon>Pseudomonadati</taxon>
        <taxon>Campylobacterota</taxon>
        <taxon>Epsilonproteobacteria</taxon>
        <taxon>Campylobacterales</taxon>
        <taxon>Campylobacteraceae</taxon>
        <taxon>Campylobacter</taxon>
    </lineage>
</organism>
<feature type="domain" description="Initiator Rep protein WH1" evidence="2">
    <location>
        <begin position="22"/>
        <end position="160"/>
    </location>
</feature>
<dbReference type="EMBL" id="AABVLA010000059">
    <property type="protein sequence ID" value="EAJ1622820.1"/>
    <property type="molecule type" value="Genomic_DNA"/>
</dbReference>